<evidence type="ECO:0000313" key="2">
    <source>
        <dbReference type="Proteomes" id="UP001055879"/>
    </source>
</evidence>
<accession>A0ACB8XM13</accession>
<gene>
    <name evidence="1" type="ORF">L6452_42326</name>
</gene>
<name>A0ACB8XM13_ARCLA</name>
<dbReference type="EMBL" id="CM042063">
    <property type="protein sequence ID" value="KAI3667276.1"/>
    <property type="molecule type" value="Genomic_DNA"/>
</dbReference>
<dbReference type="Proteomes" id="UP001055879">
    <property type="component" value="Linkage Group LG17"/>
</dbReference>
<sequence length="191" mass="21898">MAKTLIHCLSTVEKFLLSSTKFWPSLSTATAVAAVSSFCSTQQHTDRFNDSGKYIFSAIIALHFILFFFNPQNLKNTFAPFFHGSAQKWSLRITAVRFSILLHSVPDRSVFGLIFVICVWIDAIAISRIIKPSIDLWIIHSMFTAIVGRSIDLYGFTARHWLIMLFCFPVGYMQIRLEGYENEEETQKKEE</sequence>
<reference evidence="1 2" key="2">
    <citation type="journal article" date="2022" name="Mol. Ecol. Resour.">
        <title>The genomes of chicory, endive, great burdock and yacon provide insights into Asteraceae paleo-polyploidization history and plant inulin production.</title>
        <authorList>
            <person name="Fan W."/>
            <person name="Wang S."/>
            <person name="Wang H."/>
            <person name="Wang A."/>
            <person name="Jiang F."/>
            <person name="Liu H."/>
            <person name="Zhao H."/>
            <person name="Xu D."/>
            <person name="Zhang Y."/>
        </authorList>
    </citation>
    <scope>NUCLEOTIDE SEQUENCE [LARGE SCALE GENOMIC DNA]</scope>
    <source>
        <strain evidence="2">cv. Niubang</strain>
    </source>
</reference>
<organism evidence="1 2">
    <name type="scientific">Arctium lappa</name>
    <name type="common">Greater burdock</name>
    <name type="synonym">Lappa major</name>
    <dbReference type="NCBI Taxonomy" id="4217"/>
    <lineage>
        <taxon>Eukaryota</taxon>
        <taxon>Viridiplantae</taxon>
        <taxon>Streptophyta</taxon>
        <taxon>Embryophyta</taxon>
        <taxon>Tracheophyta</taxon>
        <taxon>Spermatophyta</taxon>
        <taxon>Magnoliopsida</taxon>
        <taxon>eudicotyledons</taxon>
        <taxon>Gunneridae</taxon>
        <taxon>Pentapetalae</taxon>
        <taxon>asterids</taxon>
        <taxon>campanulids</taxon>
        <taxon>Asterales</taxon>
        <taxon>Asteraceae</taxon>
        <taxon>Carduoideae</taxon>
        <taxon>Cardueae</taxon>
        <taxon>Arctiinae</taxon>
        <taxon>Arctium</taxon>
    </lineage>
</organism>
<proteinExistence type="predicted"/>
<keyword evidence="2" id="KW-1185">Reference proteome</keyword>
<evidence type="ECO:0000313" key="1">
    <source>
        <dbReference type="EMBL" id="KAI3667276.1"/>
    </source>
</evidence>
<reference evidence="2" key="1">
    <citation type="journal article" date="2022" name="Mol. Ecol. Resour.">
        <title>The genomes of chicory, endive, great burdock and yacon provide insights into Asteraceae palaeo-polyploidization history and plant inulin production.</title>
        <authorList>
            <person name="Fan W."/>
            <person name="Wang S."/>
            <person name="Wang H."/>
            <person name="Wang A."/>
            <person name="Jiang F."/>
            <person name="Liu H."/>
            <person name="Zhao H."/>
            <person name="Xu D."/>
            <person name="Zhang Y."/>
        </authorList>
    </citation>
    <scope>NUCLEOTIDE SEQUENCE [LARGE SCALE GENOMIC DNA]</scope>
    <source>
        <strain evidence="2">cv. Niubang</strain>
    </source>
</reference>
<comment type="caution">
    <text evidence="1">The sequence shown here is derived from an EMBL/GenBank/DDBJ whole genome shotgun (WGS) entry which is preliminary data.</text>
</comment>
<protein>
    <submittedName>
        <fullName evidence="1">Uncharacterized protein</fullName>
    </submittedName>
</protein>